<gene>
    <name evidence="2" type="ORF">AVEN_106912_1</name>
</gene>
<keyword evidence="3" id="KW-1185">Reference proteome</keyword>
<proteinExistence type="predicted"/>
<organism evidence="2 3">
    <name type="scientific">Araneus ventricosus</name>
    <name type="common">Orbweaver spider</name>
    <name type="synonym">Epeira ventricosa</name>
    <dbReference type="NCBI Taxonomy" id="182803"/>
    <lineage>
        <taxon>Eukaryota</taxon>
        <taxon>Metazoa</taxon>
        <taxon>Ecdysozoa</taxon>
        <taxon>Arthropoda</taxon>
        <taxon>Chelicerata</taxon>
        <taxon>Arachnida</taxon>
        <taxon>Araneae</taxon>
        <taxon>Araneomorphae</taxon>
        <taxon>Entelegynae</taxon>
        <taxon>Araneoidea</taxon>
        <taxon>Araneidae</taxon>
        <taxon>Araneus</taxon>
    </lineage>
</organism>
<dbReference type="AlphaFoldDB" id="A0A4Y2RP08"/>
<dbReference type="Proteomes" id="UP000499080">
    <property type="component" value="Unassembled WGS sequence"/>
</dbReference>
<evidence type="ECO:0000313" key="2">
    <source>
        <dbReference type="EMBL" id="GBN77552.1"/>
    </source>
</evidence>
<accession>A0A4Y2RP08</accession>
<dbReference type="EMBL" id="BGPR01017880">
    <property type="protein sequence ID" value="GBN77552.1"/>
    <property type="molecule type" value="Genomic_DNA"/>
</dbReference>
<feature type="compositionally biased region" description="Low complexity" evidence="1">
    <location>
        <begin position="59"/>
        <end position="73"/>
    </location>
</feature>
<name>A0A4Y2RP08_ARAVE</name>
<evidence type="ECO:0000256" key="1">
    <source>
        <dbReference type="SAM" id="MobiDB-lite"/>
    </source>
</evidence>
<comment type="caution">
    <text evidence="2">The sequence shown here is derived from an EMBL/GenBank/DDBJ whole genome shotgun (WGS) entry which is preliminary data.</text>
</comment>
<reference evidence="2 3" key="1">
    <citation type="journal article" date="2019" name="Sci. Rep.">
        <title>Orb-weaving spider Araneus ventricosus genome elucidates the spidroin gene catalogue.</title>
        <authorList>
            <person name="Kono N."/>
            <person name="Nakamura H."/>
            <person name="Ohtoshi R."/>
            <person name="Moran D.A.P."/>
            <person name="Shinohara A."/>
            <person name="Yoshida Y."/>
            <person name="Fujiwara M."/>
            <person name="Mori M."/>
            <person name="Tomita M."/>
            <person name="Arakawa K."/>
        </authorList>
    </citation>
    <scope>NUCLEOTIDE SEQUENCE [LARGE SCALE GENOMIC DNA]</scope>
</reference>
<protein>
    <submittedName>
        <fullName evidence="2">Uncharacterized protein</fullName>
    </submittedName>
</protein>
<sequence length="73" mass="8138">MEQAFFPLKYCTYTEVVFISLSQLRVKKGEPKSLLQNLIILHVPLCCRTSDRREDKDLGSSGDSDADATGSSK</sequence>
<evidence type="ECO:0000313" key="3">
    <source>
        <dbReference type="Proteomes" id="UP000499080"/>
    </source>
</evidence>
<feature type="region of interest" description="Disordered" evidence="1">
    <location>
        <begin position="52"/>
        <end position="73"/>
    </location>
</feature>